<reference evidence="6 7" key="1">
    <citation type="submission" date="2017-02" db="EMBL/GenBank/DDBJ databases">
        <authorList>
            <person name="Peterson S.W."/>
        </authorList>
    </citation>
    <scope>NUCLEOTIDE SEQUENCE [LARGE SCALE GENOMIC DNA]</scope>
    <source>
        <strain evidence="6 7">DSM 18108</strain>
    </source>
</reference>
<evidence type="ECO:0000313" key="6">
    <source>
        <dbReference type="EMBL" id="SKC99509.1"/>
    </source>
</evidence>
<evidence type="ECO:0000256" key="2">
    <source>
        <dbReference type="ARBA" id="ARBA00022989"/>
    </source>
</evidence>
<sequence>MALSRWNIMIMALCTGLIVANIYYSQPLLVLMSDEFGVSESNAGQVTFFTQVGYALGLLFCVPLGDKLERKWQIVVMTLAAVVALVAAAESVNITMLKITGLLIGFTSVVPQLILPLAAGLSDPASRGKVIGTIMSGLLVGILLSRTLSGVVGHHFGWRAMFWIAAGISALLAVIMIVSFPSSKPNFKGSYGDLMKSLLTLIKEQPVLREASAINACCFGMFGMFWTTVVFLLSDAPFKYTSEQIGLMGLAAAAGALGAPLVGRIADKKNPRIAVGYGIIFLFLGYFLFYIFKANIIGIIIGIIAIDLGLQGIHVSNQTRIYTLLPDARNRLNTVFMTTSFIGTSLGSGIGLWVWSFAQWNGVCVAGTALITIALIIYLGTYKKTKGAVTA</sequence>
<keyword evidence="1 4" id="KW-0812">Transmembrane</keyword>
<dbReference type="Proteomes" id="UP000190166">
    <property type="component" value="Unassembled WGS sequence"/>
</dbReference>
<dbReference type="STRING" id="393003.SAMN05660461_1506"/>
<evidence type="ECO:0000256" key="3">
    <source>
        <dbReference type="ARBA" id="ARBA00023136"/>
    </source>
</evidence>
<feature type="transmembrane region" description="Helical" evidence="4">
    <location>
        <begin position="274"/>
        <end position="291"/>
    </location>
</feature>
<evidence type="ECO:0000256" key="1">
    <source>
        <dbReference type="ARBA" id="ARBA00022692"/>
    </source>
</evidence>
<feature type="transmembrane region" description="Helical" evidence="4">
    <location>
        <begin position="335"/>
        <end position="354"/>
    </location>
</feature>
<feature type="domain" description="Major facilitator superfamily (MFS) profile" evidence="5">
    <location>
        <begin position="1"/>
        <end position="386"/>
    </location>
</feature>
<feature type="transmembrane region" description="Helical" evidence="4">
    <location>
        <begin position="95"/>
        <end position="118"/>
    </location>
</feature>
<dbReference type="CDD" id="cd17324">
    <property type="entry name" value="MFS_NepI_like"/>
    <property type="match status" value="1"/>
</dbReference>
<feature type="transmembrane region" description="Helical" evidence="4">
    <location>
        <begin position="72"/>
        <end position="89"/>
    </location>
</feature>
<dbReference type="Pfam" id="PF07690">
    <property type="entry name" value="MFS_1"/>
    <property type="match status" value="1"/>
</dbReference>
<name>A0A1T5NHC7_9BACT</name>
<keyword evidence="2 4" id="KW-1133">Transmembrane helix</keyword>
<gene>
    <name evidence="6" type="ORF">SAMN05660461_1506</name>
</gene>
<dbReference type="SUPFAM" id="SSF103473">
    <property type="entry name" value="MFS general substrate transporter"/>
    <property type="match status" value="1"/>
</dbReference>
<evidence type="ECO:0000256" key="4">
    <source>
        <dbReference type="SAM" id="Phobius"/>
    </source>
</evidence>
<feature type="transmembrane region" description="Helical" evidence="4">
    <location>
        <begin position="46"/>
        <end position="65"/>
    </location>
</feature>
<feature type="transmembrane region" description="Helical" evidence="4">
    <location>
        <begin position="130"/>
        <end position="148"/>
    </location>
</feature>
<feature type="transmembrane region" description="Helical" evidence="4">
    <location>
        <begin position="160"/>
        <end position="180"/>
    </location>
</feature>
<dbReference type="InterPro" id="IPR036259">
    <property type="entry name" value="MFS_trans_sf"/>
</dbReference>
<dbReference type="PANTHER" id="PTHR42910">
    <property type="entry name" value="TRANSPORTER SCO4007-RELATED"/>
    <property type="match status" value="1"/>
</dbReference>
<feature type="transmembrane region" description="Helical" evidence="4">
    <location>
        <begin position="7"/>
        <end position="26"/>
    </location>
</feature>
<dbReference type="InterPro" id="IPR011701">
    <property type="entry name" value="MFS"/>
</dbReference>
<protein>
    <submittedName>
        <fullName evidence="6">Predicted arabinose efflux permease, MFS family</fullName>
    </submittedName>
</protein>
<feature type="transmembrane region" description="Helical" evidence="4">
    <location>
        <begin position="245"/>
        <end position="262"/>
    </location>
</feature>
<dbReference type="EMBL" id="FUZZ01000001">
    <property type="protein sequence ID" value="SKC99509.1"/>
    <property type="molecule type" value="Genomic_DNA"/>
</dbReference>
<dbReference type="InterPro" id="IPR020846">
    <property type="entry name" value="MFS_dom"/>
</dbReference>
<dbReference type="GO" id="GO:0022857">
    <property type="term" value="F:transmembrane transporter activity"/>
    <property type="evidence" value="ECO:0007669"/>
    <property type="project" value="InterPro"/>
</dbReference>
<dbReference type="PANTHER" id="PTHR42910:SF1">
    <property type="entry name" value="MAJOR FACILITATOR SUPERFAMILY (MFS) PROFILE DOMAIN-CONTAINING PROTEIN"/>
    <property type="match status" value="1"/>
</dbReference>
<feature type="transmembrane region" description="Helical" evidence="4">
    <location>
        <begin position="297"/>
        <end position="315"/>
    </location>
</feature>
<keyword evidence="3 4" id="KW-0472">Membrane</keyword>
<dbReference type="RefSeq" id="WP_079468765.1">
    <property type="nucleotide sequence ID" value="NZ_FUZZ01000001.1"/>
</dbReference>
<feature type="transmembrane region" description="Helical" evidence="4">
    <location>
        <begin position="213"/>
        <end position="233"/>
    </location>
</feature>
<dbReference type="Gene3D" id="1.20.1250.20">
    <property type="entry name" value="MFS general substrate transporter like domains"/>
    <property type="match status" value="1"/>
</dbReference>
<feature type="transmembrane region" description="Helical" evidence="4">
    <location>
        <begin position="360"/>
        <end position="379"/>
    </location>
</feature>
<accession>A0A1T5NHC7</accession>
<dbReference type="AlphaFoldDB" id="A0A1T5NHC7"/>
<keyword evidence="7" id="KW-1185">Reference proteome</keyword>
<evidence type="ECO:0000259" key="5">
    <source>
        <dbReference type="PROSITE" id="PS50850"/>
    </source>
</evidence>
<proteinExistence type="predicted"/>
<organism evidence="6 7">
    <name type="scientific">Chitinophaga ginsengisegetis</name>
    <dbReference type="NCBI Taxonomy" id="393003"/>
    <lineage>
        <taxon>Bacteria</taxon>
        <taxon>Pseudomonadati</taxon>
        <taxon>Bacteroidota</taxon>
        <taxon>Chitinophagia</taxon>
        <taxon>Chitinophagales</taxon>
        <taxon>Chitinophagaceae</taxon>
        <taxon>Chitinophaga</taxon>
    </lineage>
</organism>
<evidence type="ECO:0000313" key="7">
    <source>
        <dbReference type="Proteomes" id="UP000190166"/>
    </source>
</evidence>
<dbReference type="PROSITE" id="PS50850">
    <property type="entry name" value="MFS"/>
    <property type="match status" value="1"/>
</dbReference>